<dbReference type="GO" id="GO:0009307">
    <property type="term" value="P:DNA restriction-modification system"/>
    <property type="evidence" value="ECO:0007669"/>
    <property type="project" value="InterPro"/>
</dbReference>
<dbReference type="GO" id="GO:0009036">
    <property type="term" value="F:type II site-specific deoxyribonuclease activity"/>
    <property type="evidence" value="ECO:0007669"/>
    <property type="project" value="InterPro"/>
</dbReference>
<proteinExistence type="predicted"/>
<dbReference type="AlphaFoldDB" id="W2CIW9"/>
<keyword evidence="4" id="KW-1185">Reference proteome</keyword>
<evidence type="ECO:0000313" key="3">
    <source>
        <dbReference type="EMBL" id="ETK07154.1"/>
    </source>
</evidence>
<feature type="domain" description="Restriction endonuclease type II EcoRII N-terminal" evidence="2">
    <location>
        <begin position="20"/>
        <end position="127"/>
    </location>
</feature>
<accession>W2CIW9</accession>
<dbReference type="Gene3D" id="3.40.91.80">
    <property type="match status" value="1"/>
</dbReference>
<dbReference type="InterPro" id="IPR038365">
    <property type="entry name" value="EcoRII_C_sf"/>
</dbReference>
<keyword evidence="3" id="KW-0378">Hydrolase</keyword>
<dbReference type="InterPro" id="IPR015109">
    <property type="entry name" value="Restrct_endonuc_II_EcoRII_C"/>
</dbReference>
<protein>
    <submittedName>
        <fullName evidence="3">Type II restriction endonuclease</fullName>
    </submittedName>
</protein>
<gene>
    <name evidence="3" type="ORF">T231_18365</name>
</gene>
<dbReference type="Gene3D" id="2.40.330.10">
    <property type="entry name" value="DNA-binding pseudobarrel domain"/>
    <property type="match status" value="1"/>
</dbReference>
<reference evidence="3 4" key="1">
    <citation type="submission" date="2013-11" db="EMBL/GenBank/DDBJ databases">
        <title>Single cell genomics of uncultured Tannerella BU063 (oral taxon 286).</title>
        <authorList>
            <person name="Beall C.J."/>
            <person name="Campbell A.G."/>
            <person name="Griffen A.L."/>
            <person name="Podar M."/>
            <person name="Leys E.J."/>
        </authorList>
    </citation>
    <scope>NUCLEOTIDE SEQUENCE [LARGE SCALE GENOMIC DNA]</scope>
    <source>
        <strain evidence="3">Cell 6/7/9</strain>
    </source>
</reference>
<name>W2CIW9_9BACT</name>
<dbReference type="Proteomes" id="UP000018874">
    <property type="component" value="Unassembled WGS sequence"/>
</dbReference>
<dbReference type="Pfam" id="PF09019">
    <property type="entry name" value="EcoRII-C"/>
    <property type="match status" value="1"/>
</dbReference>
<dbReference type="InterPro" id="IPR023372">
    <property type="entry name" value="Rest_endonuc_II_EcoRII_N"/>
</dbReference>
<sequence>MGNDLLTKAVATVYRAKAALYKYISANDAGVTGAHQAGFYIPKSAYSIAFDQPGLKGENKDRTVHIRWQDGAAKDTESRFIYYGSGTRNEYRLTRFGRDFPFLTDEYVGALVIIAREGEDTYSGYVLNTDEEIEDALEILGIPPNATIGLIDKDRIKLEEKMRICVEECLASSNEFPDTQTMADLARKLTLLRKGASYDDRLGKWIESEYALFRCFENELCKDMLIDGFSSVDELVVAANTLLNRRKSRAGKSLEHHLAQIFTDASLHYEAQVVTEGYKKPDFIFPSGAAYHNQKFDAGDLVFLAAKTTCKDRWRQILSEADRIPVKHLFTLQKGISAKQLDEMFGQQVKLVIPKYNWEFFPTTHLPRLQTLSSFVDFVREKQKTL</sequence>
<dbReference type="SUPFAM" id="SSF101936">
    <property type="entry name" value="DNA-binding pseudobarrel domain"/>
    <property type="match status" value="1"/>
</dbReference>
<dbReference type="InterPro" id="IPR015300">
    <property type="entry name" value="DNA-bd_pseudobarrel_sf"/>
</dbReference>
<keyword evidence="3" id="KW-0540">Nuclease</keyword>
<comment type="caution">
    <text evidence="3">The sequence shown here is derived from an EMBL/GenBank/DDBJ whole genome shotgun (WGS) entry which is preliminary data.</text>
</comment>
<evidence type="ECO:0000259" key="2">
    <source>
        <dbReference type="Pfam" id="PF09217"/>
    </source>
</evidence>
<organism evidence="3 4">
    <name type="scientific">Tannerella sp. oral taxon BU063 isolate Cell 6/7/9</name>
    <dbReference type="NCBI Taxonomy" id="1411021"/>
    <lineage>
        <taxon>Bacteria</taxon>
        <taxon>Pseudomonadati</taxon>
        <taxon>Bacteroidota</taxon>
        <taxon>Bacteroidia</taxon>
        <taxon>Bacteroidales</taxon>
        <taxon>Tannerellaceae</taxon>
        <taxon>Tannerella</taxon>
    </lineage>
</organism>
<dbReference type="InterPro" id="IPR011335">
    <property type="entry name" value="Restrct_endonuc-II-like"/>
</dbReference>
<dbReference type="GO" id="GO:0003677">
    <property type="term" value="F:DNA binding"/>
    <property type="evidence" value="ECO:0007669"/>
    <property type="project" value="InterPro"/>
</dbReference>
<dbReference type="Pfam" id="PF09217">
    <property type="entry name" value="EcoRII-N"/>
    <property type="match status" value="1"/>
</dbReference>
<dbReference type="EMBL" id="AYYD01001289">
    <property type="protein sequence ID" value="ETK07154.1"/>
    <property type="molecule type" value="Genomic_DNA"/>
</dbReference>
<dbReference type="PATRIC" id="fig|1411021.3.peg.2650"/>
<dbReference type="SUPFAM" id="SSF52980">
    <property type="entry name" value="Restriction endonuclease-like"/>
    <property type="match status" value="1"/>
</dbReference>
<evidence type="ECO:0000313" key="4">
    <source>
        <dbReference type="Proteomes" id="UP000018874"/>
    </source>
</evidence>
<keyword evidence="3" id="KW-0255">Endonuclease</keyword>
<evidence type="ECO:0000259" key="1">
    <source>
        <dbReference type="Pfam" id="PF09019"/>
    </source>
</evidence>
<feature type="domain" description="Restriction endonuclease type II EcoRII C-terminal" evidence="1">
    <location>
        <begin position="213"/>
        <end position="376"/>
    </location>
</feature>